<evidence type="ECO:0000256" key="1">
    <source>
        <dbReference type="SAM" id="Phobius"/>
    </source>
</evidence>
<protein>
    <recommendedName>
        <fullName evidence="5">VWFA domain-containing protein</fullName>
    </recommendedName>
</protein>
<dbReference type="EMBL" id="JAUCMV010000004">
    <property type="protein sequence ID" value="KAK0405914.1"/>
    <property type="molecule type" value="Genomic_DNA"/>
</dbReference>
<feature type="transmembrane region" description="Helical" evidence="1">
    <location>
        <begin position="263"/>
        <end position="286"/>
    </location>
</feature>
<dbReference type="Proteomes" id="UP001175271">
    <property type="component" value="Unassembled WGS sequence"/>
</dbReference>
<keyword evidence="1" id="KW-0812">Transmembrane</keyword>
<evidence type="ECO:0000313" key="4">
    <source>
        <dbReference type="Proteomes" id="UP001175271"/>
    </source>
</evidence>
<keyword evidence="4" id="KW-1185">Reference proteome</keyword>
<feature type="chain" id="PRO_5041292412" description="VWFA domain-containing protein" evidence="2">
    <location>
        <begin position="25"/>
        <end position="385"/>
    </location>
</feature>
<gene>
    <name evidence="3" type="ORF">QR680_018260</name>
</gene>
<evidence type="ECO:0000313" key="3">
    <source>
        <dbReference type="EMBL" id="KAK0405914.1"/>
    </source>
</evidence>
<comment type="caution">
    <text evidence="3">The sequence shown here is derived from an EMBL/GenBank/DDBJ whole genome shotgun (WGS) entry which is preliminary data.</text>
</comment>
<keyword evidence="1" id="KW-0472">Membrane</keyword>
<sequence>MGPRVAAVAVPCVLLVIFFVGVGTSPLPEGASGAEEERNRTEEICRMRKCEKWDVMVILLLKRGFRQFKFSRSLLRRAMEDCKWFNGDISIQFFTKNLTIVNASDYTMKLQLPSQVREGSQYDPEERVTIFHEAVSTAIDYLNPSTSQRGSYILVITDFQKNAEDDKVEDKELQARLEKKAIQLRIIQLTMDGDNRTSFKPQDLISSHRVSNVGDFVGKVQVFEAKNVMDHFKPCPPLSQHEKLTQTRTANHYRTQLWIERNIGAALIGGFLLVLALLSVLMAYNYHKKEKTRVKKASKPQISIMNAWINNYFQPLLYFELIATNASSIKKICCLLSIFKKIRNDGQERPLTHPTDRYRHKMKSAGANATDICVKGPSISSTDRQ</sequence>
<organism evidence="3 4">
    <name type="scientific">Steinernema hermaphroditum</name>
    <dbReference type="NCBI Taxonomy" id="289476"/>
    <lineage>
        <taxon>Eukaryota</taxon>
        <taxon>Metazoa</taxon>
        <taxon>Ecdysozoa</taxon>
        <taxon>Nematoda</taxon>
        <taxon>Chromadorea</taxon>
        <taxon>Rhabditida</taxon>
        <taxon>Tylenchina</taxon>
        <taxon>Panagrolaimomorpha</taxon>
        <taxon>Strongyloidoidea</taxon>
        <taxon>Steinernematidae</taxon>
        <taxon>Steinernema</taxon>
    </lineage>
</organism>
<dbReference type="AlphaFoldDB" id="A0AA39HIC0"/>
<keyword evidence="1" id="KW-1133">Transmembrane helix</keyword>
<name>A0AA39HIC0_9BILA</name>
<evidence type="ECO:0000256" key="2">
    <source>
        <dbReference type="SAM" id="SignalP"/>
    </source>
</evidence>
<keyword evidence="2" id="KW-0732">Signal</keyword>
<proteinExistence type="predicted"/>
<feature type="signal peptide" evidence="2">
    <location>
        <begin position="1"/>
        <end position="24"/>
    </location>
</feature>
<accession>A0AA39HIC0</accession>
<reference evidence="3" key="1">
    <citation type="submission" date="2023-06" db="EMBL/GenBank/DDBJ databases">
        <title>Genomic analysis of the entomopathogenic nematode Steinernema hermaphroditum.</title>
        <authorList>
            <person name="Schwarz E.M."/>
            <person name="Heppert J.K."/>
            <person name="Baniya A."/>
            <person name="Schwartz H.T."/>
            <person name="Tan C.-H."/>
            <person name="Antoshechkin I."/>
            <person name="Sternberg P.W."/>
            <person name="Goodrich-Blair H."/>
            <person name="Dillman A.R."/>
        </authorList>
    </citation>
    <scope>NUCLEOTIDE SEQUENCE</scope>
    <source>
        <strain evidence="3">PS9179</strain>
        <tissue evidence="3">Whole animal</tissue>
    </source>
</reference>
<evidence type="ECO:0008006" key="5">
    <source>
        <dbReference type="Google" id="ProtNLM"/>
    </source>
</evidence>